<accession>A0A2H0YWJ2</accession>
<organism evidence="2 3">
    <name type="scientific">Candidatus Kerfeldbacteria bacterium CG08_land_8_20_14_0_20_40_16</name>
    <dbReference type="NCBI Taxonomy" id="2014244"/>
    <lineage>
        <taxon>Bacteria</taxon>
        <taxon>Candidatus Kerfeldiibacteriota</taxon>
    </lineage>
</organism>
<evidence type="ECO:0000256" key="1">
    <source>
        <dbReference type="SAM" id="Phobius"/>
    </source>
</evidence>
<feature type="transmembrane region" description="Helical" evidence="1">
    <location>
        <begin position="206"/>
        <end position="223"/>
    </location>
</feature>
<feature type="transmembrane region" description="Helical" evidence="1">
    <location>
        <begin position="243"/>
        <end position="264"/>
    </location>
</feature>
<feature type="transmembrane region" description="Helical" evidence="1">
    <location>
        <begin position="32"/>
        <end position="51"/>
    </location>
</feature>
<proteinExistence type="predicted"/>
<evidence type="ECO:0000313" key="2">
    <source>
        <dbReference type="EMBL" id="PIS42868.1"/>
    </source>
</evidence>
<dbReference type="AlphaFoldDB" id="A0A2H0YWJ2"/>
<feature type="transmembrane region" description="Helical" evidence="1">
    <location>
        <begin position="129"/>
        <end position="148"/>
    </location>
</feature>
<protein>
    <recommendedName>
        <fullName evidence="4">Glycosyltransferase RgtA/B/C/D-like domain-containing protein</fullName>
    </recommendedName>
</protein>
<comment type="caution">
    <text evidence="2">The sequence shown here is derived from an EMBL/GenBank/DDBJ whole genome shotgun (WGS) entry which is preliminary data.</text>
</comment>
<feature type="transmembrane region" description="Helical" evidence="1">
    <location>
        <begin position="446"/>
        <end position="462"/>
    </location>
</feature>
<feature type="transmembrane region" description="Helical" evidence="1">
    <location>
        <begin position="63"/>
        <end position="83"/>
    </location>
</feature>
<sequence length="725" mass="85826">MPLKKSFLDICLAFSVYLTVILGLAIFGYFYFLPVITATSLLILLSLYFVIRSFQRWKWKRISKYGLASIIIIFLFSLIIGIFHHDLPTSRDDLSYIYGADRLVDSHSLKWEDYFSRPVHGVRNLEDNLFTSQFLPIYIAYLAVYYLFGGLSLLFWANVLLMVFTLGTIYYLVKNLAGEKGSLLALIFLLSSYVFFWFPKRTNVENIFIFLIWFGLWMLTEAINKKRPLYLFYELIPFSLLSLTRAEGLIFFAFYLIISVLLIIFKFRKELKDKVYLFLLPILAMAVNFILFYYYIKFYKANYIITQAIDVLESFNLNNLYALTIIISIFSSFVVICLYIRKKINYQKLLFWIILGTVALFELYIFLLVKSDSLTWVFYRTQYVLENFVFYFYFIYIFIILFGLRKKIFTNQEFTLTIVLLPAFLFIIEPNIALDQPWFMRRFYPTLIPLFIILSAVVLARLELKRKKLVYLVTFLILIGLIFNGPIIFAVEHKRIRSQLEEFNSKFPRDSLILMNPGWSWQKIAILQHYFYGYNALPNFDLYRSEEFKNDLPGLVNQYPSWENDDNDLINIINWKNDQSERRLIDLLNNYNQVYVVTDRKNSNLFDGFSDDNLEKVDNFNFSYQELQKESNITGYIKSNSKIELNRIRKLQNNIPPNRIIEQDLSLDIYKVIEPLNYNPIQYVLDANQKQDGDYIYRVLSESDLKGDRDEIKSLIGDIEIVSGE</sequence>
<feature type="transmembrane region" description="Helical" evidence="1">
    <location>
        <begin position="469"/>
        <end position="491"/>
    </location>
</feature>
<dbReference type="EMBL" id="PEXU01000014">
    <property type="protein sequence ID" value="PIS42868.1"/>
    <property type="molecule type" value="Genomic_DNA"/>
</dbReference>
<name>A0A2H0YWJ2_9BACT</name>
<keyword evidence="1" id="KW-1133">Transmembrane helix</keyword>
<feature type="transmembrane region" description="Helical" evidence="1">
    <location>
        <begin position="183"/>
        <end position="199"/>
    </location>
</feature>
<reference evidence="2 3" key="1">
    <citation type="submission" date="2017-09" db="EMBL/GenBank/DDBJ databases">
        <title>Depth-based differentiation of microbial function through sediment-hosted aquifers and enrichment of novel symbionts in the deep terrestrial subsurface.</title>
        <authorList>
            <person name="Probst A.J."/>
            <person name="Ladd B."/>
            <person name="Jarett J.K."/>
            <person name="Geller-Mcgrath D.E."/>
            <person name="Sieber C.M."/>
            <person name="Emerson J.B."/>
            <person name="Anantharaman K."/>
            <person name="Thomas B.C."/>
            <person name="Malmstrom R."/>
            <person name="Stieglmeier M."/>
            <person name="Klingl A."/>
            <person name="Woyke T."/>
            <person name="Ryan C.M."/>
            <person name="Banfield J.F."/>
        </authorList>
    </citation>
    <scope>NUCLEOTIDE SEQUENCE [LARGE SCALE GENOMIC DNA]</scope>
    <source>
        <strain evidence="2">CG08_land_8_20_14_0_20_40_16</strain>
    </source>
</reference>
<feature type="transmembrane region" description="Helical" evidence="1">
    <location>
        <begin position="388"/>
        <end position="404"/>
    </location>
</feature>
<feature type="transmembrane region" description="Helical" evidence="1">
    <location>
        <begin position="276"/>
        <end position="296"/>
    </location>
</feature>
<evidence type="ECO:0000313" key="3">
    <source>
        <dbReference type="Proteomes" id="UP000231542"/>
    </source>
</evidence>
<feature type="transmembrane region" description="Helical" evidence="1">
    <location>
        <begin position="7"/>
        <end position="26"/>
    </location>
</feature>
<keyword evidence="1" id="KW-0812">Transmembrane</keyword>
<gene>
    <name evidence="2" type="ORF">COT24_01150</name>
</gene>
<dbReference type="Proteomes" id="UP000231542">
    <property type="component" value="Unassembled WGS sequence"/>
</dbReference>
<feature type="transmembrane region" description="Helical" evidence="1">
    <location>
        <begin position="416"/>
        <end position="434"/>
    </location>
</feature>
<evidence type="ECO:0008006" key="4">
    <source>
        <dbReference type="Google" id="ProtNLM"/>
    </source>
</evidence>
<feature type="transmembrane region" description="Helical" evidence="1">
    <location>
        <begin position="320"/>
        <end position="340"/>
    </location>
</feature>
<keyword evidence="1" id="KW-0472">Membrane</keyword>
<feature type="transmembrane region" description="Helical" evidence="1">
    <location>
        <begin position="349"/>
        <end position="368"/>
    </location>
</feature>
<feature type="transmembrane region" description="Helical" evidence="1">
    <location>
        <begin position="153"/>
        <end position="171"/>
    </location>
</feature>